<comment type="caution">
    <text evidence="2">The sequence shown here is derived from an EMBL/GenBank/DDBJ whole genome shotgun (WGS) entry which is preliminary data.</text>
</comment>
<feature type="domain" description="Parvovirus non-structural protein 1 helicase" evidence="1">
    <location>
        <begin position="2"/>
        <end position="148"/>
    </location>
</feature>
<name>A0A5B7GN16_PORTR</name>
<reference evidence="2 3" key="1">
    <citation type="submission" date="2019-05" db="EMBL/GenBank/DDBJ databases">
        <title>Another draft genome of Portunus trituberculatus and its Hox gene families provides insights of decapod evolution.</title>
        <authorList>
            <person name="Jeong J.-H."/>
            <person name="Song I."/>
            <person name="Kim S."/>
            <person name="Choi T."/>
            <person name="Kim D."/>
            <person name="Ryu S."/>
            <person name="Kim W."/>
        </authorList>
    </citation>
    <scope>NUCLEOTIDE SEQUENCE [LARGE SCALE GENOMIC DNA]</scope>
    <source>
        <tissue evidence="2">Muscle</tissue>
    </source>
</reference>
<keyword evidence="3" id="KW-1185">Reference proteome</keyword>
<organism evidence="2 3">
    <name type="scientific">Portunus trituberculatus</name>
    <name type="common">Swimming crab</name>
    <name type="synonym">Neptunus trituberculatus</name>
    <dbReference type="NCBI Taxonomy" id="210409"/>
    <lineage>
        <taxon>Eukaryota</taxon>
        <taxon>Metazoa</taxon>
        <taxon>Ecdysozoa</taxon>
        <taxon>Arthropoda</taxon>
        <taxon>Crustacea</taxon>
        <taxon>Multicrustacea</taxon>
        <taxon>Malacostraca</taxon>
        <taxon>Eumalacostraca</taxon>
        <taxon>Eucarida</taxon>
        <taxon>Decapoda</taxon>
        <taxon>Pleocyemata</taxon>
        <taxon>Brachyura</taxon>
        <taxon>Eubrachyura</taxon>
        <taxon>Portunoidea</taxon>
        <taxon>Portunidae</taxon>
        <taxon>Portuninae</taxon>
        <taxon>Portunus</taxon>
    </lineage>
</organism>
<protein>
    <submittedName>
        <fullName evidence="2">Non-structural protein NS1</fullName>
    </submittedName>
</protein>
<dbReference type="InterPro" id="IPR027417">
    <property type="entry name" value="P-loop_NTPase"/>
</dbReference>
<dbReference type="InterPro" id="IPR001257">
    <property type="entry name" value="Parvovirus_NS1_helicase"/>
</dbReference>
<dbReference type="AlphaFoldDB" id="A0A5B7GN16"/>
<dbReference type="EMBL" id="VSRR010016116">
    <property type="protein sequence ID" value="MPC58933.1"/>
    <property type="molecule type" value="Genomic_DNA"/>
</dbReference>
<dbReference type="GO" id="GO:0019079">
    <property type="term" value="P:viral genome replication"/>
    <property type="evidence" value="ECO:0007669"/>
    <property type="project" value="InterPro"/>
</dbReference>
<dbReference type="Pfam" id="PF01057">
    <property type="entry name" value="Parvo_NS1"/>
    <property type="match status" value="1"/>
</dbReference>
<dbReference type="Proteomes" id="UP000324222">
    <property type="component" value="Unassembled WGS sequence"/>
</dbReference>
<accession>A0A5B7GN16</accession>
<dbReference type="SUPFAM" id="SSF52540">
    <property type="entry name" value="P-loop containing nucleoside triphosphate hydrolases"/>
    <property type="match status" value="1"/>
</dbReference>
<evidence type="ECO:0000259" key="1">
    <source>
        <dbReference type="Pfam" id="PF01057"/>
    </source>
</evidence>
<evidence type="ECO:0000313" key="2">
    <source>
        <dbReference type="EMBL" id="MPC58933.1"/>
    </source>
</evidence>
<sequence length="302" mass="33785">MFQANEIDITEFFAWFTVIADKKLNKVNTFILQGPTGTGKTLTLSTLLKCLNTGTITRGNDNNQFHLQNLLSRNYALFEEPRIGVATVDEYKLLLEGSNFEINVKNSDMETLHRIPIFITTNRDIDYWVSPVDGQALQSRCKTFRFKQEIKGLSDRAQTQYGIDPPPQHISAADFLAIYQENRDDINKHVEAFEYTSAPCGQHAHHSLPLFKTITASAAAHIPSLNLPPKRPAMSPSVAKKTRKSLTLEVKLDIIHKHKARKLIALLATILTPSTVSIIFKSADSIKKAGETVSPLQAKRTT</sequence>
<evidence type="ECO:0000313" key="3">
    <source>
        <dbReference type="Proteomes" id="UP000324222"/>
    </source>
</evidence>
<proteinExistence type="predicted"/>
<dbReference type="Gene3D" id="3.40.50.300">
    <property type="entry name" value="P-loop containing nucleotide triphosphate hydrolases"/>
    <property type="match status" value="1"/>
</dbReference>
<gene>
    <name evidence="2" type="primary">NS1</name>
    <name evidence="2" type="ORF">E2C01_052946</name>
</gene>